<evidence type="ECO:0000313" key="3">
    <source>
        <dbReference type="Proteomes" id="UP000078541"/>
    </source>
</evidence>
<proteinExistence type="predicted"/>
<accession>A0A195FSF8</accession>
<dbReference type="AlphaFoldDB" id="A0A195FSF8"/>
<name>A0A195FSF8_9HYME</name>
<organism evidence="2 3">
    <name type="scientific">Trachymyrmex septentrionalis</name>
    <dbReference type="NCBI Taxonomy" id="34720"/>
    <lineage>
        <taxon>Eukaryota</taxon>
        <taxon>Metazoa</taxon>
        <taxon>Ecdysozoa</taxon>
        <taxon>Arthropoda</taxon>
        <taxon>Hexapoda</taxon>
        <taxon>Insecta</taxon>
        <taxon>Pterygota</taxon>
        <taxon>Neoptera</taxon>
        <taxon>Endopterygota</taxon>
        <taxon>Hymenoptera</taxon>
        <taxon>Apocrita</taxon>
        <taxon>Aculeata</taxon>
        <taxon>Formicoidea</taxon>
        <taxon>Formicidae</taxon>
        <taxon>Myrmicinae</taxon>
        <taxon>Trachymyrmex</taxon>
    </lineage>
</organism>
<gene>
    <name evidence="2" type="ORF">ALC56_02412</name>
</gene>
<reference evidence="2 3" key="1">
    <citation type="submission" date="2016-03" db="EMBL/GenBank/DDBJ databases">
        <title>Trachymyrmex septentrionalis WGS genome.</title>
        <authorList>
            <person name="Nygaard S."/>
            <person name="Hu H."/>
            <person name="Boomsma J."/>
            <person name="Zhang G."/>
        </authorList>
    </citation>
    <scope>NUCLEOTIDE SEQUENCE [LARGE SCALE GENOMIC DNA]</scope>
    <source>
        <strain evidence="2">Tsep2-gDNA-1</strain>
        <tissue evidence="2">Whole body</tissue>
    </source>
</reference>
<feature type="region of interest" description="Disordered" evidence="1">
    <location>
        <begin position="1"/>
        <end position="64"/>
    </location>
</feature>
<dbReference type="PANTHER" id="PTHR31511:SF12">
    <property type="entry name" value="RHO TERMINATION FACTOR N-TERMINAL DOMAIN-CONTAINING PROTEIN"/>
    <property type="match status" value="1"/>
</dbReference>
<keyword evidence="3" id="KW-1185">Reference proteome</keyword>
<dbReference type="STRING" id="34720.A0A195FSF8"/>
<sequence>MKQNAERDTDRKTKRVTTAVQTRRNKQQSESEESSYASSEEEKEKRRTGKTRAASEHQFTQVTGKRANTGHKLVMLLIKEMKKGRINLLLDTGAILTLIKSGNKRANKSVNTKNYKLFCLSNLKKWYESRVIESILTSLEEFQDPQTAVFYNLSGYDAHFIINDSYCVCEENLSAEDFDLLTRKGIFLYEYVNCIEKLKITELRGFYSLLIGDILSERLRARREHYGSDSPSKYSDLRDILLDDIFENRILKHIHINFKLLTNVGVEAMITKPNFHSRSHIECGDVYAVMKHDINRFDISDYAVDNAYEIWLVNKKVSGLMKDENNGAIMTEFVGLRVKIYALRVDGKKDIKKAKDVKSNITARFITFHDYTRCFNDAIEITHRQSCIRSKLHEVYTIQNENRSESIRQ</sequence>
<dbReference type="EMBL" id="KQ981285">
    <property type="protein sequence ID" value="KYN43227.1"/>
    <property type="molecule type" value="Genomic_DNA"/>
</dbReference>
<dbReference type="Proteomes" id="UP000078541">
    <property type="component" value="Unassembled WGS sequence"/>
</dbReference>
<evidence type="ECO:0000256" key="1">
    <source>
        <dbReference type="SAM" id="MobiDB-lite"/>
    </source>
</evidence>
<dbReference type="PANTHER" id="PTHR31511">
    <property type="entry name" value="PROTEIN CBG23764"/>
    <property type="match status" value="1"/>
</dbReference>
<feature type="compositionally biased region" description="Basic and acidic residues" evidence="1">
    <location>
        <begin position="1"/>
        <end position="11"/>
    </location>
</feature>
<protein>
    <submittedName>
        <fullName evidence="2">Uncharacterized protein</fullName>
    </submittedName>
</protein>
<evidence type="ECO:0000313" key="2">
    <source>
        <dbReference type="EMBL" id="KYN43227.1"/>
    </source>
</evidence>